<feature type="compositionally biased region" description="Pro residues" evidence="6">
    <location>
        <begin position="383"/>
        <end position="394"/>
    </location>
</feature>
<evidence type="ECO:0000313" key="9">
    <source>
        <dbReference type="EMBL" id="NKZ06145.1"/>
    </source>
</evidence>
<dbReference type="Proteomes" id="UP000579250">
    <property type="component" value="Unassembled WGS sequence"/>
</dbReference>
<dbReference type="InterPro" id="IPR023827">
    <property type="entry name" value="Peptidase_S8_Asp-AS"/>
</dbReference>
<keyword evidence="7" id="KW-0812">Transmembrane</keyword>
<evidence type="ECO:0000259" key="8">
    <source>
        <dbReference type="Pfam" id="PF00082"/>
    </source>
</evidence>
<reference evidence="9 10" key="1">
    <citation type="submission" date="2020-04" db="EMBL/GenBank/DDBJ databases">
        <title>MicrobeNet Type strains.</title>
        <authorList>
            <person name="Nicholson A.C."/>
        </authorList>
    </citation>
    <scope>NUCLEOTIDE SEQUENCE [LARGE SCALE GENOMIC DNA]</scope>
    <source>
        <strain evidence="9 10">ATCC BAA-277</strain>
    </source>
</reference>
<evidence type="ECO:0000256" key="5">
    <source>
        <dbReference type="PROSITE-ProRule" id="PRU01240"/>
    </source>
</evidence>
<evidence type="ECO:0000256" key="2">
    <source>
        <dbReference type="ARBA" id="ARBA00022670"/>
    </source>
</evidence>
<feature type="transmembrane region" description="Helical" evidence="7">
    <location>
        <begin position="21"/>
        <end position="44"/>
    </location>
</feature>
<dbReference type="GO" id="GO:0006508">
    <property type="term" value="P:proteolysis"/>
    <property type="evidence" value="ECO:0007669"/>
    <property type="project" value="UniProtKB-KW"/>
</dbReference>
<dbReference type="EMBL" id="JAAXPI010000030">
    <property type="protein sequence ID" value="NKZ06145.1"/>
    <property type="molecule type" value="Genomic_DNA"/>
</dbReference>
<dbReference type="PROSITE" id="PS51892">
    <property type="entry name" value="SUBTILASE"/>
    <property type="match status" value="1"/>
</dbReference>
<dbReference type="RefSeq" id="WP_157438186.1">
    <property type="nucleotide sequence ID" value="NZ_JAAXPI010000030.1"/>
</dbReference>
<evidence type="ECO:0000256" key="3">
    <source>
        <dbReference type="ARBA" id="ARBA00022801"/>
    </source>
</evidence>
<feature type="transmembrane region" description="Helical" evidence="7">
    <location>
        <begin position="406"/>
        <end position="427"/>
    </location>
</feature>
<dbReference type="InterPro" id="IPR050131">
    <property type="entry name" value="Peptidase_S8_subtilisin-like"/>
</dbReference>
<evidence type="ECO:0000256" key="7">
    <source>
        <dbReference type="SAM" id="Phobius"/>
    </source>
</evidence>
<keyword evidence="3 5" id="KW-0378">Hydrolase</keyword>
<comment type="similarity">
    <text evidence="1 5">Belongs to the peptidase S8 family.</text>
</comment>
<keyword evidence="7" id="KW-0472">Membrane</keyword>
<evidence type="ECO:0000256" key="6">
    <source>
        <dbReference type="SAM" id="MobiDB-lite"/>
    </source>
</evidence>
<dbReference type="PROSITE" id="PS00136">
    <property type="entry name" value="SUBTILASE_ASP"/>
    <property type="match status" value="1"/>
</dbReference>
<protein>
    <submittedName>
        <fullName evidence="9">S8 family serine peptidase</fullName>
    </submittedName>
</protein>
<dbReference type="InterPro" id="IPR000209">
    <property type="entry name" value="Peptidase_S8/S53_dom"/>
</dbReference>
<keyword evidence="4 5" id="KW-0720">Serine protease</keyword>
<feature type="active site" description="Charge relay system" evidence="5">
    <location>
        <position position="102"/>
    </location>
</feature>
<evidence type="ECO:0000256" key="1">
    <source>
        <dbReference type="ARBA" id="ARBA00011073"/>
    </source>
</evidence>
<keyword evidence="10" id="KW-1185">Reference proteome</keyword>
<accession>A0A846Z685</accession>
<keyword evidence="7" id="KW-1133">Transmembrane helix</keyword>
<feature type="active site" description="Charge relay system" evidence="5">
    <location>
        <position position="137"/>
    </location>
</feature>
<feature type="region of interest" description="Disordered" evidence="6">
    <location>
        <begin position="456"/>
        <end position="684"/>
    </location>
</feature>
<proteinExistence type="inferred from homology"/>
<dbReference type="Pfam" id="PF00082">
    <property type="entry name" value="Peptidase_S8"/>
    <property type="match status" value="1"/>
</dbReference>
<keyword evidence="2 5" id="KW-0645">Protease</keyword>
<dbReference type="AlphaFoldDB" id="A0A846Z685"/>
<feature type="region of interest" description="Disordered" evidence="6">
    <location>
        <begin position="376"/>
        <end position="401"/>
    </location>
</feature>
<gene>
    <name evidence="9" type="ORF">HGB48_20695</name>
</gene>
<comment type="caution">
    <text evidence="9">The sequence shown here is derived from an EMBL/GenBank/DDBJ whole genome shotgun (WGS) entry which is preliminary data.</text>
</comment>
<dbReference type="Gene3D" id="3.40.50.200">
    <property type="entry name" value="Peptidase S8/S53 domain"/>
    <property type="match status" value="1"/>
</dbReference>
<dbReference type="InterPro" id="IPR015500">
    <property type="entry name" value="Peptidase_S8_subtilisin-rel"/>
</dbReference>
<evidence type="ECO:0000313" key="10">
    <source>
        <dbReference type="Proteomes" id="UP000579250"/>
    </source>
</evidence>
<evidence type="ECO:0000256" key="4">
    <source>
        <dbReference type="ARBA" id="ARBA00022825"/>
    </source>
</evidence>
<feature type="domain" description="Peptidase S8/S53" evidence="8">
    <location>
        <begin position="93"/>
        <end position="345"/>
    </location>
</feature>
<sequence length="684" mass="70778">MSEAGRRRPGRIRPAVSPHRLGARATAALTAVTLGAAVAVPAAMMSGGEPASRQAVRGASAGTLVNARTDQIRGREWHLKALRTQKAWTYSKGRGVTVAVLDTGVDANHPDLTGHVVTGPDLTGGVRRPGTRYWGLHGTSMASLISGHGHGPGQTQGMLGVAPLSHVLSVRVTLENDDPLRRDNGQQTDAGERDAVAQGIRYAVDHGAGIINMSLGGGRQFYNGTKTQESAIKYALSKNVVLIASAGNDGSGANRKNFPAAYPGVIAVGALDRRLRLWKDSNRRSNATLCAPGVDVVSADASNGYVVGTGTSASSAMVAGVAALVRSRYPKLTPAEVRQALIQGSPARRGHPTGSPTCRGSVDALRTLYAAHQINKTSSGPVETPPPSPAPTPAPVAASPERDSGVLLPLVLGGGGLLVVLGLVLGWRQRRRPEEDIEGAADVPEYGLPSAPAAVREPASVAPGPPAADPGTAPVNVPLWQNTQAYQGPSPDLPPAGPWESPDPAPPEGLPPEPAPSDASPRDTAARPGAGGEPLPPPIEPKQTPMIPHELRPFVPGEYASNGTNGHASGNGHDRLNGHGNGHGNGRHAADPNGAAADDAPVLDDDDWEAFRRGALDLPDPGTTDPLPPDVPRADEAAPGPFSADAEPPSEPVQPADQGDDDLPGPRSPHTRPAEDEDYRPPWW</sequence>
<dbReference type="PANTHER" id="PTHR43806:SF11">
    <property type="entry name" value="CEREVISIN-RELATED"/>
    <property type="match status" value="1"/>
</dbReference>
<name>A0A846Z685_9ACTN</name>
<feature type="active site" description="Charge relay system" evidence="5">
    <location>
        <position position="312"/>
    </location>
</feature>
<dbReference type="InterPro" id="IPR036852">
    <property type="entry name" value="Peptidase_S8/S53_dom_sf"/>
</dbReference>
<feature type="compositionally biased region" description="Pro residues" evidence="6">
    <location>
        <begin position="491"/>
        <end position="515"/>
    </location>
</feature>
<feature type="compositionally biased region" description="Low complexity" evidence="6">
    <location>
        <begin position="616"/>
        <end position="625"/>
    </location>
</feature>
<dbReference type="PRINTS" id="PR00723">
    <property type="entry name" value="SUBTILISIN"/>
</dbReference>
<organism evidence="9 10">
    <name type="scientific">Actinomadura latina</name>
    <dbReference type="NCBI Taxonomy" id="163603"/>
    <lineage>
        <taxon>Bacteria</taxon>
        <taxon>Bacillati</taxon>
        <taxon>Actinomycetota</taxon>
        <taxon>Actinomycetes</taxon>
        <taxon>Streptosporangiales</taxon>
        <taxon>Thermomonosporaceae</taxon>
        <taxon>Actinomadura</taxon>
    </lineage>
</organism>
<dbReference type="GO" id="GO:0004252">
    <property type="term" value="F:serine-type endopeptidase activity"/>
    <property type="evidence" value="ECO:0007669"/>
    <property type="project" value="UniProtKB-UniRule"/>
</dbReference>
<dbReference type="SUPFAM" id="SSF52743">
    <property type="entry name" value="Subtilisin-like"/>
    <property type="match status" value="1"/>
</dbReference>
<dbReference type="PANTHER" id="PTHR43806">
    <property type="entry name" value="PEPTIDASE S8"/>
    <property type="match status" value="1"/>
</dbReference>
<feature type="compositionally biased region" description="Low complexity" evidence="6">
    <location>
        <begin position="591"/>
        <end position="600"/>
    </location>
</feature>